<keyword evidence="2" id="KW-1185">Reference proteome</keyword>
<gene>
    <name evidence="1" type="ORF">E2C01_018664</name>
</gene>
<reference evidence="1 2" key="1">
    <citation type="submission" date="2019-05" db="EMBL/GenBank/DDBJ databases">
        <title>Another draft genome of Portunus trituberculatus and its Hox gene families provides insights of decapod evolution.</title>
        <authorList>
            <person name="Jeong J.-H."/>
            <person name="Song I."/>
            <person name="Kim S."/>
            <person name="Choi T."/>
            <person name="Kim D."/>
            <person name="Ryu S."/>
            <person name="Kim W."/>
        </authorList>
    </citation>
    <scope>NUCLEOTIDE SEQUENCE [LARGE SCALE GENOMIC DNA]</scope>
    <source>
        <tissue evidence="1">Muscle</tissue>
    </source>
</reference>
<proteinExistence type="predicted"/>
<comment type="caution">
    <text evidence="1">The sequence shown here is derived from an EMBL/GenBank/DDBJ whole genome shotgun (WGS) entry which is preliminary data.</text>
</comment>
<sequence>MGVAAFNRGCSGNTLIRVRGLTAGEAGRPGISGVVYLRPLGWGLAGIKGKVRSVAQLSSSYLPPHLGRSSTLLLVIHRQAGQSDSIKARMWLAAACRGALQQEISRRLHSRLFFR</sequence>
<protein>
    <submittedName>
        <fullName evidence="1">Uncharacterized protein</fullName>
    </submittedName>
</protein>
<accession>A0A5B7DX29</accession>
<name>A0A5B7DX29_PORTR</name>
<dbReference type="EMBL" id="VSRR010001477">
    <property type="protein sequence ID" value="MPC25546.1"/>
    <property type="molecule type" value="Genomic_DNA"/>
</dbReference>
<dbReference type="Proteomes" id="UP000324222">
    <property type="component" value="Unassembled WGS sequence"/>
</dbReference>
<evidence type="ECO:0000313" key="1">
    <source>
        <dbReference type="EMBL" id="MPC25546.1"/>
    </source>
</evidence>
<evidence type="ECO:0000313" key="2">
    <source>
        <dbReference type="Proteomes" id="UP000324222"/>
    </source>
</evidence>
<dbReference type="AlphaFoldDB" id="A0A5B7DX29"/>
<organism evidence="1 2">
    <name type="scientific">Portunus trituberculatus</name>
    <name type="common">Swimming crab</name>
    <name type="synonym">Neptunus trituberculatus</name>
    <dbReference type="NCBI Taxonomy" id="210409"/>
    <lineage>
        <taxon>Eukaryota</taxon>
        <taxon>Metazoa</taxon>
        <taxon>Ecdysozoa</taxon>
        <taxon>Arthropoda</taxon>
        <taxon>Crustacea</taxon>
        <taxon>Multicrustacea</taxon>
        <taxon>Malacostraca</taxon>
        <taxon>Eumalacostraca</taxon>
        <taxon>Eucarida</taxon>
        <taxon>Decapoda</taxon>
        <taxon>Pleocyemata</taxon>
        <taxon>Brachyura</taxon>
        <taxon>Eubrachyura</taxon>
        <taxon>Portunoidea</taxon>
        <taxon>Portunidae</taxon>
        <taxon>Portuninae</taxon>
        <taxon>Portunus</taxon>
    </lineage>
</organism>